<keyword evidence="4" id="KW-1185">Reference proteome</keyword>
<dbReference type="PROSITE" id="PS50011">
    <property type="entry name" value="PROTEIN_KINASE_DOM"/>
    <property type="match status" value="1"/>
</dbReference>
<dbReference type="GO" id="GO:0005524">
    <property type="term" value="F:ATP binding"/>
    <property type="evidence" value="ECO:0007669"/>
    <property type="project" value="InterPro"/>
</dbReference>
<proteinExistence type="predicted"/>
<dbReference type="OrthoDB" id="3265205at2759"/>
<dbReference type="Pfam" id="PF00069">
    <property type="entry name" value="Pkinase"/>
    <property type="match status" value="1"/>
</dbReference>
<dbReference type="InterPro" id="IPR011009">
    <property type="entry name" value="Kinase-like_dom_sf"/>
</dbReference>
<evidence type="ECO:0000256" key="1">
    <source>
        <dbReference type="ARBA" id="ARBA00012513"/>
    </source>
</evidence>
<dbReference type="InterPro" id="IPR050235">
    <property type="entry name" value="CK1_Ser-Thr_kinase"/>
</dbReference>
<dbReference type="SMART" id="SM00220">
    <property type="entry name" value="S_TKc"/>
    <property type="match status" value="1"/>
</dbReference>
<accession>A0A165QFG8</accession>
<keyword evidence="3" id="KW-0418">Kinase</keyword>
<name>A0A165QFG8_EXIGL</name>
<keyword evidence="3" id="KW-0808">Transferase</keyword>
<dbReference type="PANTHER" id="PTHR11909">
    <property type="entry name" value="CASEIN KINASE-RELATED"/>
    <property type="match status" value="1"/>
</dbReference>
<dbReference type="SUPFAM" id="SSF56112">
    <property type="entry name" value="Protein kinase-like (PK-like)"/>
    <property type="match status" value="1"/>
</dbReference>
<dbReference type="InterPro" id="IPR008271">
    <property type="entry name" value="Ser/Thr_kinase_AS"/>
</dbReference>
<reference evidence="3 4" key="1">
    <citation type="journal article" date="2016" name="Mol. Biol. Evol.">
        <title>Comparative Genomics of Early-Diverging Mushroom-Forming Fungi Provides Insights into the Origins of Lignocellulose Decay Capabilities.</title>
        <authorList>
            <person name="Nagy L.G."/>
            <person name="Riley R."/>
            <person name="Tritt A."/>
            <person name="Adam C."/>
            <person name="Daum C."/>
            <person name="Floudas D."/>
            <person name="Sun H."/>
            <person name="Yadav J.S."/>
            <person name="Pangilinan J."/>
            <person name="Larsson K.H."/>
            <person name="Matsuura K."/>
            <person name="Barry K."/>
            <person name="Labutti K."/>
            <person name="Kuo R."/>
            <person name="Ohm R.A."/>
            <person name="Bhattacharya S.S."/>
            <person name="Shirouzu T."/>
            <person name="Yoshinaga Y."/>
            <person name="Martin F.M."/>
            <person name="Grigoriev I.V."/>
            <person name="Hibbett D.S."/>
        </authorList>
    </citation>
    <scope>NUCLEOTIDE SEQUENCE [LARGE SCALE GENOMIC DNA]</scope>
    <source>
        <strain evidence="3 4">HHB12029</strain>
    </source>
</reference>
<organism evidence="3 4">
    <name type="scientific">Exidia glandulosa HHB12029</name>
    <dbReference type="NCBI Taxonomy" id="1314781"/>
    <lineage>
        <taxon>Eukaryota</taxon>
        <taxon>Fungi</taxon>
        <taxon>Dikarya</taxon>
        <taxon>Basidiomycota</taxon>
        <taxon>Agaricomycotina</taxon>
        <taxon>Agaricomycetes</taxon>
        <taxon>Auriculariales</taxon>
        <taxon>Exidiaceae</taxon>
        <taxon>Exidia</taxon>
    </lineage>
</organism>
<dbReference type="InParanoid" id="A0A165QFG8"/>
<dbReference type="EC" id="2.7.11.1" evidence="1"/>
<feature type="non-terminal residue" evidence="3">
    <location>
        <position position="274"/>
    </location>
</feature>
<feature type="domain" description="Protein kinase" evidence="2">
    <location>
        <begin position="5"/>
        <end position="274"/>
    </location>
</feature>
<dbReference type="STRING" id="1314781.A0A165QFG8"/>
<evidence type="ECO:0000313" key="3">
    <source>
        <dbReference type="EMBL" id="KZW03535.1"/>
    </source>
</evidence>
<dbReference type="PROSITE" id="PS00108">
    <property type="entry name" value="PROTEIN_KINASE_ST"/>
    <property type="match status" value="1"/>
</dbReference>
<gene>
    <name evidence="3" type="ORF">EXIGLDRAFT_600477</name>
</gene>
<evidence type="ECO:0000313" key="4">
    <source>
        <dbReference type="Proteomes" id="UP000077266"/>
    </source>
</evidence>
<protein>
    <recommendedName>
        <fullName evidence="1">non-specific serine/threonine protein kinase</fullName>
        <ecNumber evidence="1">2.7.11.1</ecNumber>
    </recommendedName>
</protein>
<dbReference type="AlphaFoldDB" id="A0A165QFG8"/>
<dbReference type="InterPro" id="IPR000719">
    <property type="entry name" value="Prot_kinase_dom"/>
</dbReference>
<dbReference type="Gene3D" id="1.10.510.10">
    <property type="entry name" value="Transferase(Phosphotransferase) domain 1"/>
    <property type="match status" value="1"/>
</dbReference>
<dbReference type="Proteomes" id="UP000077266">
    <property type="component" value="Unassembled WGS sequence"/>
</dbReference>
<dbReference type="EMBL" id="KV425883">
    <property type="protein sequence ID" value="KZW03535.1"/>
    <property type="molecule type" value="Genomic_DNA"/>
</dbReference>
<sequence>MPLTLRLRKRVGAGAVSTVYSAVEDSTGRAVALKKSRISQRASRPTLRHEAATMRLLKGHSSVLDVLAYTHLPHFEYLAVELLGSSLSEVVDAHGPMSISVVSKVATQMVDALEHLHSFGLVHRDIKPHNILFRSQEQDNDVSICLVDYGMVSKAASDSDAPDRDPEPQSDIIGTLAYASLRAHVSCQLSYRDDLESLAYTLCSIALGSLPWEKYNWRGTYYGRVWQVYQQKKGFDGKRLAGSLPTAFADLLDDSRRMSAKERPAYDALRSAFS</sequence>
<evidence type="ECO:0000259" key="2">
    <source>
        <dbReference type="PROSITE" id="PS50011"/>
    </source>
</evidence>
<dbReference type="GO" id="GO:0004674">
    <property type="term" value="F:protein serine/threonine kinase activity"/>
    <property type="evidence" value="ECO:0007669"/>
    <property type="project" value="UniProtKB-EC"/>
</dbReference>